<gene>
    <name evidence="2" type="ORF">GH984_06210</name>
</gene>
<dbReference type="PANTHER" id="PTHR42905">
    <property type="entry name" value="PHOSPHOENOLPYRUVATE CARBOXYLASE"/>
    <property type="match status" value="1"/>
</dbReference>
<protein>
    <submittedName>
        <fullName evidence="2">Isocitrate lyase</fullName>
    </submittedName>
</protein>
<keyword evidence="1" id="KW-0479">Metal-binding</keyword>
<keyword evidence="2" id="KW-0456">Lyase</keyword>
<dbReference type="InterPro" id="IPR039556">
    <property type="entry name" value="ICL/PEPM"/>
</dbReference>
<dbReference type="Gene3D" id="3.20.20.60">
    <property type="entry name" value="Phosphoenolpyruvate-binding domains"/>
    <property type="match status" value="1"/>
</dbReference>
<evidence type="ECO:0000256" key="1">
    <source>
        <dbReference type="ARBA" id="ARBA00022723"/>
    </source>
</evidence>
<dbReference type="CDD" id="cd00377">
    <property type="entry name" value="ICL_PEPM"/>
    <property type="match status" value="1"/>
</dbReference>
<comment type="caution">
    <text evidence="2">The sequence shown here is derived from an EMBL/GenBank/DDBJ whole genome shotgun (WGS) entry which is preliminary data.</text>
</comment>
<dbReference type="EMBL" id="WJPP01000003">
    <property type="protein sequence ID" value="MRH78295.1"/>
    <property type="molecule type" value="Genomic_DNA"/>
</dbReference>
<dbReference type="InterPro" id="IPR015813">
    <property type="entry name" value="Pyrv/PenolPyrv_kinase-like_dom"/>
</dbReference>
<evidence type="ECO:0000313" key="2">
    <source>
        <dbReference type="EMBL" id="MRH78295.1"/>
    </source>
</evidence>
<dbReference type="Pfam" id="PF13714">
    <property type="entry name" value="PEP_mutase"/>
    <property type="match status" value="1"/>
</dbReference>
<keyword evidence="3" id="KW-1185">Reference proteome</keyword>
<dbReference type="Proteomes" id="UP000433788">
    <property type="component" value="Unassembled WGS sequence"/>
</dbReference>
<proteinExistence type="predicted"/>
<dbReference type="SUPFAM" id="SSF51621">
    <property type="entry name" value="Phosphoenolpyruvate/pyruvate domain"/>
    <property type="match status" value="1"/>
</dbReference>
<dbReference type="InterPro" id="IPR040442">
    <property type="entry name" value="Pyrv_kinase-like_dom_sf"/>
</dbReference>
<dbReference type="PANTHER" id="PTHR42905:SF5">
    <property type="entry name" value="CARBOXYVINYL-CARBOXYPHOSPHONATE PHOSPHORYLMUTASE, CHLOROPLASTIC"/>
    <property type="match status" value="1"/>
</dbReference>
<evidence type="ECO:0000313" key="3">
    <source>
        <dbReference type="Proteomes" id="UP000433788"/>
    </source>
</evidence>
<name>A0A6N7QP40_9GAMM</name>
<dbReference type="AlphaFoldDB" id="A0A6N7QP40"/>
<sequence length="286" mass="30767">MSTARQLRQLLENNAPVVAPGAFDGLSARLVEQAGFPAVYATGGGIARSTGIPDLGLMSLDEIVKRLESMVDVTTIPLIGDADTGHGNALNAQKTARAFERAGVAGFHLEDQVFPKRCGHYDDKSIVPTREMTQKIIAVRDALENPDSVLIARTDGLAVEGYGPTMERAHAYMDAGADVIFVEAPTSVEQIEQIAKDLPQPKLINMFHGGKTPLMPADRLGELGYSIIIIPSDTQRAAIKAMQDTLAVIARDGDSGAMSDRMVTFKGREEIIGTDAYLELDKRYGV</sequence>
<dbReference type="GO" id="GO:0016833">
    <property type="term" value="F:oxo-acid-lyase activity"/>
    <property type="evidence" value="ECO:0007669"/>
    <property type="project" value="UniProtKB-ARBA"/>
</dbReference>
<dbReference type="RefSeq" id="WP_153719351.1">
    <property type="nucleotide sequence ID" value="NZ_WJPP01000003.1"/>
</dbReference>
<organism evidence="2 3">
    <name type="scientific">Spiribacter salilacus</name>
    <dbReference type="NCBI Taxonomy" id="2664894"/>
    <lineage>
        <taxon>Bacteria</taxon>
        <taxon>Pseudomonadati</taxon>
        <taxon>Pseudomonadota</taxon>
        <taxon>Gammaproteobacteria</taxon>
        <taxon>Chromatiales</taxon>
        <taxon>Ectothiorhodospiraceae</taxon>
        <taxon>Spiribacter</taxon>
    </lineage>
</organism>
<accession>A0A6N7QP40</accession>
<dbReference type="GO" id="GO:0046872">
    <property type="term" value="F:metal ion binding"/>
    <property type="evidence" value="ECO:0007669"/>
    <property type="project" value="UniProtKB-KW"/>
</dbReference>
<reference evidence="2 3" key="1">
    <citation type="submission" date="2019-11" db="EMBL/GenBank/DDBJ databases">
        <authorList>
            <person name="Zhang X.Y."/>
        </authorList>
    </citation>
    <scope>NUCLEOTIDE SEQUENCE [LARGE SCALE GENOMIC DNA]</scope>
    <source>
        <strain evidence="2 3">C176</strain>
    </source>
</reference>